<sequence length="96" mass="11190">MSGPPLTAGNSYFQTQCATANYHVWFYHEGPPRRSLANGVQYHLSCNLWLLWKLQKDFRMKEDAHCRAYFDDNAFKTSVNVQNSIDDYIGTKKKPR</sequence>
<reference evidence="1 2" key="1">
    <citation type="journal article" date="2019" name="Sci. Rep.">
        <title>Orb-weaving spider Araneus ventricosus genome elucidates the spidroin gene catalogue.</title>
        <authorList>
            <person name="Kono N."/>
            <person name="Nakamura H."/>
            <person name="Ohtoshi R."/>
            <person name="Moran D.A.P."/>
            <person name="Shinohara A."/>
            <person name="Yoshida Y."/>
            <person name="Fujiwara M."/>
            <person name="Mori M."/>
            <person name="Tomita M."/>
            <person name="Arakawa K."/>
        </authorList>
    </citation>
    <scope>NUCLEOTIDE SEQUENCE [LARGE SCALE GENOMIC DNA]</scope>
</reference>
<evidence type="ECO:0000313" key="1">
    <source>
        <dbReference type="EMBL" id="GBO27360.1"/>
    </source>
</evidence>
<organism evidence="1 2">
    <name type="scientific">Araneus ventricosus</name>
    <name type="common">Orbweaver spider</name>
    <name type="synonym">Epeira ventricosa</name>
    <dbReference type="NCBI Taxonomy" id="182803"/>
    <lineage>
        <taxon>Eukaryota</taxon>
        <taxon>Metazoa</taxon>
        <taxon>Ecdysozoa</taxon>
        <taxon>Arthropoda</taxon>
        <taxon>Chelicerata</taxon>
        <taxon>Arachnida</taxon>
        <taxon>Araneae</taxon>
        <taxon>Araneomorphae</taxon>
        <taxon>Entelegynae</taxon>
        <taxon>Araneoidea</taxon>
        <taxon>Araneidae</taxon>
        <taxon>Araneus</taxon>
    </lineage>
</organism>
<dbReference type="EMBL" id="BGPR01050348">
    <property type="protein sequence ID" value="GBO27360.1"/>
    <property type="molecule type" value="Genomic_DNA"/>
</dbReference>
<accession>A0A4Y2VU05</accession>
<keyword evidence="2" id="KW-1185">Reference proteome</keyword>
<comment type="caution">
    <text evidence="1">The sequence shown here is derived from an EMBL/GenBank/DDBJ whole genome shotgun (WGS) entry which is preliminary data.</text>
</comment>
<gene>
    <name evidence="1" type="ORF">AVEN_190987_1</name>
</gene>
<protein>
    <submittedName>
        <fullName evidence="1">Uncharacterized protein</fullName>
    </submittedName>
</protein>
<dbReference type="Proteomes" id="UP000499080">
    <property type="component" value="Unassembled WGS sequence"/>
</dbReference>
<proteinExistence type="predicted"/>
<evidence type="ECO:0000313" key="2">
    <source>
        <dbReference type="Proteomes" id="UP000499080"/>
    </source>
</evidence>
<dbReference type="AlphaFoldDB" id="A0A4Y2VU05"/>
<name>A0A4Y2VU05_ARAVE</name>